<reference evidence="2 3" key="1">
    <citation type="submission" date="2014-03" db="EMBL/GenBank/DDBJ databases">
        <title>Genomics of Bifidobacteria.</title>
        <authorList>
            <person name="Ventura M."/>
            <person name="Milani C."/>
            <person name="Lugli G.A."/>
        </authorList>
    </citation>
    <scope>NUCLEOTIDE SEQUENCE [LARGE SCALE GENOMIC DNA]</scope>
    <source>
        <strain evidence="2 3">LMG 11592</strain>
    </source>
</reference>
<dbReference type="eggNOG" id="COG2919">
    <property type="taxonomic scope" value="Bacteria"/>
</dbReference>
<name>A0A087BQG4_9BIFI</name>
<organism evidence="2 3">
    <name type="scientific">Bifidobacterium minimum</name>
    <dbReference type="NCBI Taxonomy" id="1693"/>
    <lineage>
        <taxon>Bacteria</taxon>
        <taxon>Bacillati</taxon>
        <taxon>Actinomycetota</taxon>
        <taxon>Actinomycetes</taxon>
        <taxon>Bifidobacteriales</taxon>
        <taxon>Bifidobacteriaceae</taxon>
        <taxon>Bifidobacterium</taxon>
    </lineage>
</organism>
<dbReference type="EMBL" id="JGZD01000007">
    <property type="protein sequence ID" value="KFI73264.1"/>
    <property type="molecule type" value="Genomic_DNA"/>
</dbReference>
<evidence type="ECO:0000313" key="3">
    <source>
        <dbReference type="Proteomes" id="UP000029014"/>
    </source>
</evidence>
<feature type="region of interest" description="Disordered" evidence="1">
    <location>
        <begin position="79"/>
        <end position="103"/>
    </location>
</feature>
<evidence type="ECO:0000256" key="1">
    <source>
        <dbReference type="SAM" id="MobiDB-lite"/>
    </source>
</evidence>
<gene>
    <name evidence="2" type="ORF">BMIN_1359</name>
</gene>
<evidence type="ECO:0000313" key="2">
    <source>
        <dbReference type="EMBL" id="KFI73264.1"/>
    </source>
</evidence>
<dbReference type="STRING" id="1693.BMIN_1359"/>
<protein>
    <submittedName>
        <fullName evidence="2">Septum formation initiator</fullName>
    </submittedName>
</protein>
<keyword evidence="3" id="KW-1185">Reference proteome</keyword>
<dbReference type="Proteomes" id="UP000029014">
    <property type="component" value="Unassembled WGS sequence"/>
</dbReference>
<dbReference type="Pfam" id="PF04977">
    <property type="entry name" value="DivIC"/>
    <property type="match status" value="1"/>
</dbReference>
<feature type="compositionally biased region" description="Acidic residues" evidence="1">
    <location>
        <begin position="86"/>
        <end position="98"/>
    </location>
</feature>
<feature type="compositionally biased region" description="Low complexity" evidence="1">
    <location>
        <begin position="128"/>
        <end position="156"/>
    </location>
</feature>
<accession>A0A087BQG4</accession>
<feature type="region of interest" description="Disordered" evidence="1">
    <location>
        <begin position="118"/>
        <end position="163"/>
    </location>
</feature>
<comment type="caution">
    <text evidence="2">The sequence shown here is derived from an EMBL/GenBank/DDBJ whole genome shotgun (WGS) entry which is preliminary data.</text>
</comment>
<dbReference type="AlphaFoldDB" id="A0A087BQG4"/>
<sequence>MSVIILALGAIQLVSAFHTYALNLAELNGLRRQEAALVAKKQSLENEISRWDDKAYVTAQARERLGFVFPGEVSVHVKNSQAVTGEDSDAQSLDEDESSVSTASVPWYSELAYGIRKADEPSKKATKTAVDSGTGTTGTDASTPSGSSTATTNGDADGTDGDQ</sequence>
<dbReference type="InterPro" id="IPR007060">
    <property type="entry name" value="FtsL/DivIC"/>
</dbReference>
<proteinExistence type="predicted"/>